<keyword evidence="2" id="KW-1185">Reference proteome</keyword>
<evidence type="ECO:0000313" key="1">
    <source>
        <dbReference type="EMBL" id="KAF9587427.1"/>
    </source>
</evidence>
<dbReference type="EMBL" id="JADFTS010000009">
    <property type="protein sequence ID" value="KAF9587427.1"/>
    <property type="molecule type" value="Genomic_DNA"/>
</dbReference>
<sequence>MRTSALIKHTPLSVLVDSGSTHNFIHPTTACRCDFTVLAIKSCDIVLGTQCLHTLGCIQWDFGQLVMQFSANNQVFTIMGNGSPLVKLIDSPTMTKAI</sequence>
<name>A0A835GWZ7_9MAGN</name>
<dbReference type="AlphaFoldDB" id="A0A835GWZ7"/>
<protein>
    <submittedName>
        <fullName evidence="1">Uncharacterized protein</fullName>
    </submittedName>
</protein>
<gene>
    <name evidence="1" type="ORF">IFM89_002608</name>
</gene>
<organism evidence="1 2">
    <name type="scientific">Coptis chinensis</name>
    <dbReference type="NCBI Taxonomy" id="261450"/>
    <lineage>
        <taxon>Eukaryota</taxon>
        <taxon>Viridiplantae</taxon>
        <taxon>Streptophyta</taxon>
        <taxon>Embryophyta</taxon>
        <taxon>Tracheophyta</taxon>
        <taxon>Spermatophyta</taxon>
        <taxon>Magnoliopsida</taxon>
        <taxon>Ranunculales</taxon>
        <taxon>Ranunculaceae</taxon>
        <taxon>Coptidoideae</taxon>
        <taxon>Coptis</taxon>
    </lineage>
</organism>
<reference evidence="1 2" key="1">
    <citation type="submission" date="2020-10" db="EMBL/GenBank/DDBJ databases">
        <title>The Coptis chinensis genome and diversification of protoberbering-type alkaloids.</title>
        <authorList>
            <person name="Wang B."/>
            <person name="Shu S."/>
            <person name="Song C."/>
            <person name="Liu Y."/>
        </authorList>
    </citation>
    <scope>NUCLEOTIDE SEQUENCE [LARGE SCALE GENOMIC DNA]</scope>
    <source>
        <strain evidence="1">HL-2020</strain>
        <tissue evidence="1">Leaf</tissue>
    </source>
</reference>
<dbReference type="Proteomes" id="UP000631114">
    <property type="component" value="Unassembled WGS sequence"/>
</dbReference>
<evidence type="ECO:0000313" key="2">
    <source>
        <dbReference type="Proteomes" id="UP000631114"/>
    </source>
</evidence>
<comment type="caution">
    <text evidence="1">The sequence shown here is derived from an EMBL/GenBank/DDBJ whole genome shotgun (WGS) entry which is preliminary data.</text>
</comment>
<dbReference type="OrthoDB" id="1746660at2759"/>
<proteinExistence type="predicted"/>
<accession>A0A835GWZ7</accession>